<reference evidence="9" key="2">
    <citation type="submission" date="2020-09" db="EMBL/GenBank/DDBJ databases">
        <authorList>
            <person name="Sun Q."/>
            <person name="Kim S."/>
        </authorList>
    </citation>
    <scope>NUCLEOTIDE SEQUENCE</scope>
    <source>
        <strain evidence="9">KCTC 32182</strain>
    </source>
</reference>
<dbReference type="PANTHER" id="PTHR30625">
    <property type="entry name" value="PROTEIN TOLQ"/>
    <property type="match status" value="1"/>
</dbReference>
<keyword evidence="6" id="KW-0653">Protein transport</keyword>
<dbReference type="GO" id="GO:0017038">
    <property type="term" value="P:protein import"/>
    <property type="evidence" value="ECO:0007669"/>
    <property type="project" value="TreeGrafter"/>
</dbReference>
<keyword evidence="2" id="KW-1003">Cell membrane</keyword>
<evidence type="ECO:0000313" key="9">
    <source>
        <dbReference type="EMBL" id="GGY10802.1"/>
    </source>
</evidence>
<feature type="transmembrane region" description="Helical" evidence="7">
    <location>
        <begin position="111"/>
        <end position="134"/>
    </location>
</feature>
<comment type="subcellular location">
    <subcellularLocation>
        <location evidence="1">Cell membrane</location>
        <topology evidence="1">Multi-pass membrane protein</topology>
    </subcellularLocation>
    <subcellularLocation>
        <location evidence="6">Membrane</location>
        <topology evidence="6">Multi-pass membrane protein</topology>
    </subcellularLocation>
</comment>
<comment type="similarity">
    <text evidence="6">Belongs to the exbB/tolQ family.</text>
</comment>
<keyword evidence="6" id="KW-0813">Transport</keyword>
<evidence type="ECO:0000256" key="3">
    <source>
        <dbReference type="ARBA" id="ARBA00022692"/>
    </source>
</evidence>
<comment type="caution">
    <text evidence="9">The sequence shown here is derived from an EMBL/GenBank/DDBJ whole genome shotgun (WGS) entry which is preliminary data.</text>
</comment>
<evidence type="ECO:0000256" key="2">
    <source>
        <dbReference type="ARBA" id="ARBA00022475"/>
    </source>
</evidence>
<dbReference type="InterPro" id="IPR002898">
    <property type="entry name" value="MotA_ExbB_proton_chnl"/>
</dbReference>
<evidence type="ECO:0000259" key="8">
    <source>
        <dbReference type="Pfam" id="PF01618"/>
    </source>
</evidence>
<evidence type="ECO:0000313" key="10">
    <source>
        <dbReference type="Proteomes" id="UP000645257"/>
    </source>
</evidence>
<sequence length="230" mass="24741">MWNMIVEVSIMSGGLVPLLAFILLGVIAVVIERFYFFQRVLKTGHDIEHDIKQVNGRNLEKLNQVAKHYEQSIQARILKTAVESANDDADTLDRRIEETILWDIPKLDKNIWLLDSAVTLGPLLGLFGTIIGMIQSFSVLGTSGTGNPTAVTGGIGHALIATGGGLMIAIIAVSFLNYFNKRIRLAGHQNELIKVMLINRLASNAGAATVAVAEARQPKTAPASSAAQGA</sequence>
<evidence type="ECO:0000256" key="4">
    <source>
        <dbReference type="ARBA" id="ARBA00022989"/>
    </source>
</evidence>
<feature type="transmembrane region" description="Helical" evidence="7">
    <location>
        <begin position="154"/>
        <end position="179"/>
    </location>
</feature>
<evidence type="ECO:0000256" key="7">
    <source>
        <dbReference type="SAM" id="Phobius"/>
    </source>
</evidence>
<dbReference type="RefSeq" id="WP_189532268.1">
    <property type="nucleotide sequence ID" value="NZ_BMYX01000005.1"/>
</dbReference>
<dbReference type="EMBL" id="BMYX01000005">
    <property type="protein sequence ID" value="GGY10802.1"/>
    <property type="molecule type" value="Genomic_DNA"/>
</dbReference>
<evidence type="ECO:0000256" key="1">
    <source>
        <dbReference type="ARBA" id="ARBA00004651"/>
    </source>
</evidence>
<evidence type="ECO:0000256" key="6">
    <source>
        <dbReference type="RuleBase" id="RU004057"/>
    </source>
</evidence>
<gene>
    <name evidence="9" type="ORF">GCM10011289_11990</name>
</gene>
<feature type="domain" description="MotA/TolQ/ExbB proton channel" evidence="8">
    <location>
        <begin position="71"/>
        <end position="184"/>
    </location>
</feature>
<dbReference type="Pfam" id="PF01618">
    <property type="entry name" value="MotA_ExbB"/>
    <property type="match status" value="1"/>
</dbReference>
<protein>
    <submittedName>
        <fullName evidence="9">Biopolymer transporter ExbB</fullName>
    </submittedName>
</protein>
<reference evidence="9" key="1">
    <citation type="journal article" date="2014" name="Int. J. Syst. Evol. Microbiol.">
        <title>Complete genome sequence of Corynebacterium casei LMG S-19264T (=DSM 44701T), isolated from a smear-ripened cheese.</title>
        <authorList>
            <consortium name="US DOE Joint Genome Institute (JGI-PGF)"/>
            <person name="Walter F."/>
            <person name="Albersmeier A."/>
            <person name="Kalinowski J."/>
            <person name="Ruckert C."/>
        </authorList>
    </citation>
    <scope>NUCLEOTIDE SEQUENCE</scope>
    <source>
        <strain evidence="9">KCTC 32182</strain>
    </source>
</reference>
<organism evidence="9 10">
    <name type="scientific">Paludibacterium paludis</name>
    <dbReference type="NCBI Taxonomy" id="1225769"/>
    <lineage>
        <taxon>Bacteria</taxon>
        <taxon>Pseudomonadati</taxon>
        <taxon>Pseudomonadota</taxon>
        <taxon>Betaproteobacteria</taxon>
        <taxon>Neisseriales</taxon>
        <taxon>Chromobacteriaceae</taxon>
        <taxon>Paludibacterium</taxon>
    </lineage>
</organism>
<feature type="transmembrane region" description="Helical" evidence="7">
    <location>
        <begin position="12"/>
        <end position="31"/>
    </location>
</feature>
<keyword evidence="5 7" id="KW-0472">Membrane</keyword>
<dbReference type="Proteomes" id="UP000645257">
    <property type="component" value="Unassembled WGS sequence"/>
</dbReference>
<dbReference type="GO" id="GO:0005886">
    <property type="term" value="C:plasma membrane"/>
    <property type="evidence" value="ECO:0007669"/>
    <property type="project" value="UniProtKB-SubCell"/>
</dbReference>
<proteinExistence type="inferred from homology"/>
<accession>A0A918P0C1</accession>
<dbReference type="AlphaFoldDB" id="A0A918P0C1"/>
<evidence type="ECO:0000256" key="5">
    <source>
        <dbReference type="ARBA" id="ARBA00023136"/>
    </source>
</evidence>
<dbReference type="PANTHER" id="PTHR30625:SF11">
    <property type="entry name" value="MOTA_TOLQ_EXBB PROTON CHANNEL DOMAIN-CONTAINING PROTEIN"/>
    <property type="match status" value="1"/>
</dbReference>
<dbReference type="InterPro" id="IPR050790">
    <property type="entry name" value="ExbB/TolQ_transport"/>
</dbReference>
<keyword evidence="4 7" id="KW-1133">Transmembrane helix</keyword>
<keyword evidence="3 7" id="KW-0812">Transmembrane</keyword>
<name>A0A918P0C1_9NEIS</name>
<keyword evidence="10" id="KW-1185">Reference proteome</keyword>